<dbReference type="AlphaFoldDB" id="A0AA40J8J6"/>
<reference evidence="1 2" key="1">
    <citation type="submission" date="2014-08" db="EMBL/GenBank/DDBJ databases">
        <authorList>
            <person name="Bunnell A."/>
            <person name="Chain P.S."/>
            <person name="Chertkov O."/>
            <person name="Currie B.J."/>
            <person name="Daligault H.E."/>
            <person name="Davenport K.W."/>
            <person name="Davis C."/>
            <person name="Gleasner C.D."/>
            <person name="Johnson S.L."/>
            <person name="Kaestli M."/>
            <person name="Koren S."/>
            <person name="Kunde Y.A."/>
            <person name="Mayo M."/>
            <person name="McMurry K.K."/>
            <person name="Price E.P."/>
            <person name="Reitenga K.G."/>
            <person name="Robison R."/>
            <person name="Rosovitz M.J."/>
            <person name="Sarovich D.S."/>
            <person name="Teshima H."/>
        </authorList>
    </citation>
    <scope>NUCLEOTIDE SEQUENCE [LARGE SCALE GENOMIC DNA]</scope>
    <source>
        <strain evidence="1 2">MSHR44</strain>
    </source>
</reference>
<comment type="caution">
    <text evidence="1">The sequence shown here is derived from an EMBL/GenBank/DDBJ whole genome shotgun (WGS) entry which is preliminary data.</text>
</comment>
<sequence>MSAGVCIFSVRALDAKQKEIVTSEQTQLPLKGGTADYLNIVWAILANNLNGKPGHKEWIDKHGDNFNTRLAALRTADGTVAGAQFVEGYQRQYDAYDPESPGHRRPRSDIFTLQTMTTSFWSTVYRHVTGGSSIDVFTLHIYQAQPTFHRASPRAVHPFAEGGSWCFPGCVSSFGDL</sequence>
<evidence type="ECO:0000313" key="2">
    <source>
        <dbReference type="Proteomes" id="UP000030475"/>
    </source>
</evidence>
<protein>
    <submittedName>
        <fullName evidence="1">Uncharacterized protein</fullName>
    </submittedName>
</protein>
<accession>A0AA40J8J6</accession>
<evidence type="ECO:0000313" key="1">
    <source>
        <dbReference type="EMBL" id="KGX05698.1"/>
    </source>
</evidence>
<proteinExistence type="predicted"/>
<dbReference type="Proteomes" id="UP000030475">
    <property type="component" value="Unassembled WGS sequence"/>
</dbReference>
<gene>
    <name evidence="1" type="ORF">Y036_111</name>
</gene>
<organism evidence="1 2">
    <name type="scientific">Burkholderia pseudomallei</name>
    <name type="common">Pseudomonas pseudomallei</name>
    <dbReference type="NCBI Taxonomy" id="28450"/>
    <lineage>
        <taxon>Bacteria</taxon>
        <taxon>Pseudomonadati</taxon>
        <taxon>Pseudomonadota</taxon>
        <taxon>Betaproteobacteria</taxon>
        <taxon>Burkholderiales</taxon>
        <taxon>Burkholderiaceae</taxon>
        <taxon>Burkholderia</taxon>
        <taxon>pseudomallei group</taxon>
    </lineage>
</organism>
<dbReference type="EMBL" id="JQIM01000010">
    <property type="protein sequence ID" value="KGX05698.1"/>
    <property type="molecule type" value="Genomic_DNA"/>
</dbReference>
<name>A0AA40J8J6_BURPE</name>